<dbReference type="RefSeq" id="WP_015779394.1">
    <property type="nucleotide sequence ID" value="NC_013169.1"/>
</dbReference>
<reference evidence="1 2" key="1">
    <citation type="journal article" date="2009" name="Stand. Genomic Sci.">
        <title>Complete genome sequence of Kytococcus sedentarius type strain (541).</title>
        <authorList>
            <person name="Sims D."/>
            <person name="Brettin T."/>
            <person name="Detter J.C."/>
            <person name="Han C."/>
            <person name="Lapidus A."/>
            <person name="Copeland A."/>
            <person name="Glavina Del Rio T."/>
            <person name="Nolan M."/>
            <person name="Chen F."/>
            <person name="Lucas S."/>
            <person name="Tice H."/>
            <person name="Cheng J.F."/>
            <person name="Bruce D."/>
            <person name="Goodwin L."/>
            <person name="Pitluck S."/>
            <person name="Ovchinnikova G."/>
            <person name="Pati A."/>
            <person name="Ivanova N."/>
            <person name="Mavrommatis K."/>
            <person name="Chen A."/>
            <person name="Palaniappan K."/>
            <person name="D'haeseleer P."/>
            <person name="Chain P."/>
            <person name="Bristow J."/>
            <person name="Eisen J.A."/>
            <person name="Markowitz V."/>
            <person name="Hugenholtz P."/>
            <person name="Schneider S."/>
            <person name="Goker M."/>
            <person name="Pukall R."/>
            <person name="Kyrpides N.C."/>
            <person name="Klenk H.P."/>
        </authorList>
    </citation>
    <scope>NUCLEOTIDE SEQUENCE [LARGE SCALE GENOMIC DNA]</scope>
    <source>
        <strain evidence="2">ATCC 14392 / DSM 20547 / JCM 11482 / CCUG 33030 / NBRC 15357 / NCTC 11040 / CCM 314 / 541</strain>
    </source>
</reference>
<dbReference type="Gene3D" id="3.90.1200.10">
    <property type="match status" value="1"/>
</dbReference>
<protein>
    <submittedName>
        <fullName evidence="1">Homoserine kinase type II (Protein kinase fold)</fullName>
    </submittedName>
</protein>
<keyword evidence="2" id="KW-1185">Reference proteome</keyword>
<dbReference type="AlphaFoldDB" id="C7NHU2"/>
<accession>C7NHU2</accession>
<dbReference type="KEGG" id="kse:Ksed_14220"/>
<evidence type="ECO:0000313" key="2">
    <source>
        <dbReference type="Proteomes" id="UP000006666"/>
    </source>
</evidence>
<dbReference type="Proteomes" id="UP000006666">
    <property type="component" value="Chromosome"/>
</dbReference>
<gene>
    <name evidence="1" type="ordered locus">Ksed_14220</name>
</gene>
<dbReference type="eggNOG" id="COG0510">
    <property type="taxonomic scope" value="Bacteria"/>
</dbReference>
<dbReference type="InterPro" id="IPR011009">
    <property type="entry name" value="Kinase-like_dom_sf"/>
</dbReference>
<dbReference type="EMBL" id="CP001686">
    <property type="protein sequence ID" value="ACV06449.1"/>
    <property type="molecule type" value="Genomic_DNA"/>
</dbReference>
<dbReference type="HOGENOM" id="CLU_029616_0_0_11"/>
<organism evidence="1 2">
    <name type="scientific">Kytococcus sedentarius (strain ATCC 14392 / DSM 20547 / JCM 11482 / CCUG 33030 / NBRC 15357 / NCTC 11040 / CCM 314 / 541)</name>
    <name type="common">Micrococcus sedentarius</name>
    <dbReference type="NCBI Taxonomy" id="478801"/>
    <lineage>
        <taxon>Bacteria</taxon>
        <taxon>Bacillati</taxon>
        <taxon>Actinomycetota</taxon>
        <taxon>Actinomycetes</taxon>
        <taxon>Micrococcales</taxon>
        <taxon>Kytococcaceae</taxon>
        <taxon>Kytococcus</taxon>
    </lineage>
</organism>
<dbReference type="STRING" id="478801.Ksed_14220"/>
<dbReference type="GO" id="GO:0016301">
    <property type="term" value="F:kinase activity"/>
    <property type="evidence" value="ECO:0007669"/>
    <property type="project" value="UniProtKB-KW"/>
</dbReference>
<name>C7NHU2_KYTSD</name>
<evidence type="ECO:0000313" key="1">
    <source>
        <dbReference type="EMBL" id="ACV06449.1"/>
    </source>
</evidence>
<keyword evidence="1" id="KW-0418">Kinase</keyword>
<proteinExistence type="predicted"/>
<dbReference type="SUPFAM" id="SSF56112">
    <property type="entry name" value="Protein kinase-like (PK-like)"/>
    <property type="match status" value="1"/>
</dbReference>
<keyword evidence="1" id="KW-0808">Transferase</keyword>
<sequence length="289" mass="32420">MSPDRPLHPGLDAAQDARLRAWLPDGELVADHSWSALAQRTVLRVRSGGQDVVVKAGFPGDHHMDREVTAHERWLAPLVERGRAPRLVHADRELRLVVTAWLPGVLVEGHPAQDDPETYRQAGELLAVLHGQHRQVDDAFEARQNARALEWLARPHRIEPGLARRLVARVEGWPAPPVTVVPVHDDAQPRNWLVHDRQVSFIDFGKVELKPAAVDLGRLGEQDFRRDGALERAFLDGYGHDPRVDDAPDADWWWRVRVRGAIAQAVWAHQVGDVAFEDAGLEILKDLMG</sequence>